<keyword evidence="5 12" id="KW-0227">DNA damage</keyword>
<evidence type="ECO:0000256" key="7">
    <source>
        <dbReference type="ARBA" id="ARBA00022839"/>
    </source>
</evidence>
<dbReference type="PANTHER" id="PTHR11081">
    <property type="entry name" value="FLAP ENDONUCLEASE FAMILY MEMBER"/>
    <property type="match status" value="1"/>
</dbReference>
<dbReference type="GO" id="GO:0003677">
    <property type="term" value="F:DNA binding"/>
    <property type="evidence" value="ECO:0007669"/>
    <property type="project" value="UniProtKB-UniRule"/>
</dbReference>
<accession>A0AAX4NEM0</accession>
<evidence type="ECO:0000256" key="4">
    <source>
        <dbReference type="ARBA" id="ARBA00022759"/>
    </source>
</evidence>
<evidence type="ECO:0000256" key="6">
    <source>
        <dbReference type="ARBA" id="ARBA00022801"/>
    </source>
</evidence>
<evidence type="ECO:0000259" key="14">
    <source>
        <dbReference type="SMART" id="SM00485"/>
    </source>
</evidence>
<proteinExistence type="inferred from homology"/>
<evidence type="ECO:0000256" key="1">
    <source>
        <dbReference type="ARBA" id="ARBA00022705"/>
    </source>
</evidence>
<feature type="region of interest" description="Interaction with PCNA" evidence="12">
    <location>
        <begin position="331"/>
        <end position="339"/>
    </location>
</feature>
<evidence type="ECO:0000256" key="3">
    <source>
        <dbReference type="ARBA" id="ARBA00022723"/>
    </source>
</evidence>
<dbReference type="PROSITE" id="PS00841">
    <property type="entry name" value="XPG_1"/>
    <property type="match status" value="1"/>
</dbReference>
<evidence type="ECO:0000256" key="8">
    <source>
        <dbReference type="ARBA" id="ARBA00022842"/>
    </source>
</evidence>
<dbReference type="Pfam" id="PF00752">
    <property type="entry name" value="XPG_N"/>
    <property type="match status" value="1"/>
</dbReference>
<dbReference type="SUPFAM" id="SSF88723">
    <property type="entry name" value="PIN domain-like"/>
    <property type="match status" value="1"/>
</dbReference>
<evidence type="ECO:0000313" key="16">
    <source>
        <dbReference type="Proteomes" id="UP001451606"/>
    </source>
</evidence>
<dbReference type="SMART" id="SM00279">
    <property type="entry name" value="HhH2"/>
    <property type="match status" value="1"/>
</dbReference>
<reference evidence="15 16" key="1">
    <citation type="submission" date="2023-09" db="EMBL/GenBank/DDBJ databases">
        <authorList>
            <person name="Golyshina O.V."/>
            <person name="Lunev E.A."/>
            <person name="Bargiela R."/>
            <person name="Gaines M.C."/>
            <person name="Daum B."/>
            <person name="Bale N.J."/>
            <person name="Koenen M."/>
            <person name="Sinninghe Damst J.S."/>
            <person name="Yakimov M."/>
            <person name="Golyshin P.N."/>
        </authorList>
    </citation>
    <scope>NUCLEOTIDE SEQUENCE [LARGE SCALE GENOMIC DNA]</scope>
    <source>
        <strain evidence="15 16">M1</strain>
    </source>
</reference>
<dbReference type="Proteomes" id="UP001451606">
    <property type="component" value="Chromosome"/>
</dbReference>
<dbReference type="InterPro" id="IPR019974">
    <property type="entry name" value="XPG_CS"/>
</dbReference>
<dbReference type="CDD" id="cd09903">
    <property type="entry name" value="H3TH_FEN1-Arc"/>
    <property type="match status" value="1"/>
</dbReference>
<dbReference type="InterPro" id="IPR006086">
    <property type="entry name" value="XPG-I_dom"/>
</dbReference>
<dbReference type="GO" id="GO:0008409">
    <property type="term" value="F:5'-3' exonuclease activity"/>
    <property type="evidence" value="ECO:0007669"/>
    <property type="project" value="UniProtKB-UniRule"/>
</dbReference>
<evidence type="ECO:0000256" key="9">
    <source>
        <dbReference type="ARBA" id="ARBA00023204"/>
    </source>
</evidence>
<dbReference type="NCBIfam" id="TIGR03674">
    <property type="entry name" value="fen_arch"/>
    <property type="match status" value="1"/>
</dbReference>
<dbReference type="InterPro" id="IPR006085">
    <property type="entry name" value="XPG_DNA_repair_N"/>
</dbReference>
<protein>
    <recommendedName>
        <fullName evidence="12">Flap endonuclease 1</fullName>
        <shortName evidence="12">FEN-1</shortName>
        <ecNumber evidence="12">3.1.-.-</ecNumber>
    </recommendedName>
    <alternativeName>
        <fullName evidence="12">Flap structure-specific endonuclease 1</fullName>
    </alternativeName>
</protein>
<dbReference type="GO" id="GO:0000287">
    <property type="term" value="F:magnesium ion binding"/>
    <property type="evidence" value="ECO:0007669"/>
    <property type="project" value="UniProtKB-UniRule"/>
</dbReference>
<evidence type="ECO:0000313" key="15">
    <source>
        <dbReference type="EMBL" id="WYX99925.1"/>
    </source>
</evidence>
<dbReference type="SMART" id="SM00484">
    <property type="entry name" value="XPGI"/>
    <property type="match status" value="1"/>
</dbReference>
<evidence type="ECO:0000256" key="10">
    <source>
        <dbReference type="ARBA" id="ARBA00024702"/>
    </source>
</evidence>
<keyword evidence="4 12" id="KW-0255">Endonuclease</keyword>
<feature type="domain" description="XPG N-terminal" evidence="14">
    <location>
        <begin position="1"/>
        <end position="101"/>
    </location>
</feature>
<keyword evidence="6 12" id="KW-0378">Hydrolase</keyword>
<comment type="function">
    <text evidence="10">Structure-specific nuclease with 5'-flap endonuclease and 5'-3' exonuclease activities involved in DNA replication and repair. During DNA replication, cleaves the 5'-overhanging flap structure that is generated by displacement synthesis when DNA polymerase encounters the 5'-end of a downstream Okazaki fragment. Binds the unpaired 3'-DNA end and kinks the DNA to facilitate 5' cleavage specificity. Cleaves one nucleotide into the double-stranded DNA from the junction in flap DNA, leaving a nick for ligation. Also involved in the base excision repair (BER) pathway. Acts as a genome stabilization factor that prevents flaps from equilibrating into structures that lead to duplications and deletions. Also possesses 5'-3' exonuclease activity on nicked or gapped double-stranded DNA.</text>
</comment>
<dbReference type="FunFam" id="3.40.50.1010:FF:000016">
    <property type="entry name" value="Flap endonuclease 1"/>
    <property type="match status" value="1"/>
</dbReference>
<keyword evidence="9 12" id="KW-0234">DNA repair</keyword>
<dbReference type="GO" id="GO:0017108">
    <property type="term" value="F:5'-flap endonuclease activity"/>
    <property type="evidence" value="ECO:0007669"/>
    <property type="project" value="UniProtKB-UniRule"/>
</dbReference>
<organism evidence="15 16">
    <name type="scientific">Oxyplasma meridianum</name>
    <dbReference type="NCBI Taxonomy" id="3073602"/>
    <lineage>
        <taxon>Archaea</taxon>
        <taxon>Methanobacteriati</taxon>
        <taxon>Thermoplasmatota</taxon>
        <taxon>Thermoplasmata</taxon>
        <taxon>Thermoplasmatales</taxon>
        <taxon>Thermoplasmataceae</taxon>
        <taxon>Oxyplasma</taxon>
    </lineage>
</organism>
<feature type="binding site" evidence="12">
    <location>
        <position position="27"/>
    </location>
    <ligand>
        <name>Mg(2+)</name>
        <dbReference type="ChEBI" id="CHEBI:18420"/>
        <label>1</label>
    </ligand>
</feature>
<dbReference type="SMART" id="SM00485">
    <property type="entry name" value="XPGN"/>
    <property type="match status" value="1"/>
</dbReference>
<dbReference type="SUPFAM" id="SSF47807">
    <property type="entry name" value="5' to 3' exonuclease, C-terminal subdomain"/>
    <property type="match status" value="1"/>
</dbReference>
<dbReference type="InterPro" id="IPR029060">
    <property type="entry name" value="PIN-like_dom_sf"/>
</dbReference>
<evidence type="ECO:0000259" key="13">
    <source>
        <dbReference type="SMART" id="SM00484"/>
    </source>
</evidence>
<dbReference type="Pfam" id="PF00867">
    <property type="entry name" value="XPG_I"/>
    <property type="match status" value="1"/>
</dbReference>
<dbReference type="EC" id="3.1.-.-" evidence="12"/>
<comment type="cofactor">
    <cofactor evidence="12">
        <name>Mg(2+)</name>
        <dbReference type="ChEBI" id="CHEBI:18420"/>
    </cofactor>
    <text evidence="12">Binds 2 magnesium ions per subunit. They probably participate in the reaction catalyzed by the enzyme. May bind an additional third magnesium ion after substrate binding.</text>
</comment>
<keyword evidence="3 12" id="KW-0479">Metal-binding</keyword>
<dbReference type="PRINTS" id="PR00853">
    <property type="entry name" value="XPGRADSUPER"/>
</dbReference>
<dbReference type="Gene3D" id="3.40.50.1010">
    <property type="entry name" value="5'-nuclease"/>
    <property type="match status" value="1"/>
</dbReference>
<keyword evidence="16" id="KW-1185">Reference proteome</keyword>
<evidence type="ECO:0000256" key="12">
    <source>
        <dbReference type="HAMAP-Rule" id="MF_00614"/>
    </source>
</evidence>
<feature type="domain" description="XPG-I" evidence="13">
    <location>
        <begin position="140"/>
        <end position="221"/>
    </location>
</feature>
<dbReference type="Gene3D" id="1.10.150.20">
    <property type="entry name" value="5' to 3' exonuclease, C-terminal subdomain"/>
    <property type="match status" value="1"/>
</dbReference>
<name>A0AAX4NEM0_9ARCH</name>
<evidence type="ECO:0000256" key="5">
    <source>
        <dbReference type="ARBA" id="ARBA00022763"/>
    </source>
</evidence>
<dbReference type="GO" id="GO:0006281">
    <property type="term" value="P:DNA repair"/>
    <property type="evidence" value="ECO:0007669"/>
    <property type="project" value="UniProtKB-UniRule"/>
</dbReference>
<dbReference type="KEGG" id="omr:OXIME_000471"/>
<dbReference type="InterPro" id="IPR036279">
    <property type="entry name" value="5-3_exonuclease_C_sf"/>
</dbReference>
<evidence type="ECO:0000256" key="11">
    <source>
        <dbReference type="ARBA" id="ARBA00065981"/>
    </source>
</evidence>
<sequence>MGVDLSDIVVKRKITIKDLANMTVAVDAYNIIYQFLSSIRQPDGTPLMDRSGNVTSHLSGIFYRTITMLESGIKPVYVFDGKPFRLKNRTLEERRIVKEKNISDLEKAREEGDVEKIRSLSSRINYINADMIREIKELLTCMGIPYVQAPTEGEAQASWMNGKDMVQGVISQDYDCILFGAKQIYRNITIYGRRKVSGKNIYINVSPEVIEAAETFRTLGMTRENMIDVALLVGTDFNTGIDRVGARTAVKLIRKYGSIEEVLKVKNREIENLQEIKDFFMHPPVEEHPDTTLHEVKREEIFEMLCDRHDFSKDRVLPYVENLEKVHKKASQFNLDSFF</sequence>
<gene>
    <name evidence="12 15" type="primary">fen</name>
    <name evidence="15" type="ORF">OXIME_000471</name>
</gene>
<keyword evidence="2 12" id="KW-0540">Nuclease</keyword>
<dbReference type="InterPro" id="IPR023426">
    <property type="entry name" value="Flap_endonuc"/>
</dbReference>
<evidence type="ECO:0000256" key="2">
    <source>
        <dbReference type="ARBA" id="ARBA00022722"/>
    </source>
</evidence>
<feature type="binding site" evidence="12">
    <location>
        <position position="152"/>
    </location>
    <ligand>
        <name>Mg(2+)</name>
        <dbReference type="ChEBI" id="CHEBI:18420"/>
        <label>1</label>
    </ligand>
</feature>
<feature type="binding site" evidence="12">
    <location>
        <position position="175"/>
    </location>
    <ligand>
        <name>Mg(2+)</name>
        <dbReference type="ChEBI" id="CHEBI:18420"/>
        <label>2</label>
    </ligand>
</feature>
<keyword evidence="1 12" id="KW-0235">DNA replication</keyword>
<dbReference type="RefSeq" id="WP_393971884.1">
    <property type="nucleotide sequence ID" value="NZ_CP133772.1"/>
</dbReference>
<feature type="binding site" evidence="12">
    <location>
        <position position="80"/>
    </location>
    <ligand>
        <name>Mg(2+)</name>
        <dbReference type="ChEBI" id="CHEBI:18420"/>
        <label>1</label>
    </ligand>
</feature>
<feature type="binding site" evidence="12">
    <location>
        <position position="236"/>
    </location>
    <ligand>
        <name>Mg(2+)</name>
        <dbReference type="ChEBI" id="CHEBI:18420"/>
        <label>2</label>
    </ligand>
</feature>
<dbReference type="InterPro" id="IPR006084">
    <property type="entry name" value="XPG/Rad2"/>
</dbReference>
<feature type="binding site" evidence="12">
    <location>
        <position position="173"/>
    </location>
    <ligand>
        <name>Mg(2+)</name>
        <dbReference type="ChEBI" id="CHEBI:18420"/>
        <label>2</label>
    </ligand>
</feature>
<comment type="similarity">
    <text evidence="12">Belongs to the XPG/RAD2 endonuclease family. FEN1 subfamily.</text>
</comment>
<comment type="caution">
    <text evidence="12">Lacks conserved residue(s) required for the propagation of feature annotation.</text>
</comment>
<dbReference type="CDD" id="cd09867">
    <property type="entry name" value="PIN_FEN1"/>
    <property type="match status" value="1"/>
</dbReference>
<feature type="binding site" evidence="12">
    <location>
        <position position="154"/>
    </location>
    <ligand>
        <name>Mg(2+)</name>
        <dbReference type="ChEBI" id="CHEBI:18420"/>
        <label>1</label>
    </ligand>
</feature>
<dbReference type="GO" id="GO:0043137">
    <property type="term" value="P:DNA replication, removal of RNA primer"/>
    <property type="evidence" value="ECO:0007669"/>
    <property type="project" value="UniProtKB-UniRule"/>
</dbReference>
<dbReference type="PANTHER" id="PTHR11081:SF9">
    <property type="entry name" value="FLAP ENDONUCLEASE 1"/>
    <property type="match status" value="1"/>
</dbReference>
<comment type="subunit">
    <text evidence="11 12">Interacts with PCNA. PCNA stimulates the nuclease activity without altering cleavage specificity.</text>
</comment>
<keyword evidence="8 12" id="KW-0460">Magnesium</keyword>
<dbReference type="GeneID" id="95967198"/>
<feature type="region of interest" description="N-domain" evidence="12">
    <location>
        <begin position="1"/>
        <end position="98"/>
    </location>
</feature>
<dbReference type="HAMAP" id="MF_00614">
    <property type="entry name" value="Fen"/>
    <property type="match status" value="1"/>
</dbReference>
<dbReference type="EMBL" id="CP133772">
    <property type="protein sequence ID" value="WYX99925.1"/>
    <property type="molecule type" value="Genomic_DNA"/>
</dbReference>
<keyword evidence="7 12" id="KW-0269">Exonuclease</keyword>
<comment type="function">
    <text evidence="12">Structure-specific nuclease with 5'-flap endonuclease and 5'-3' exonuclease activities involved in DNA replication and repair. During DNA replication, cleaves the 5'-overhanging flap structure that is generated by displacement synthesis when DNA polymerase encounters the 5'-end of a downstream Okazaki fragment. Binds the unpaired 3'-DNA end and kinks the DNA to facilitate 5' cleavage specificity. Cleaves one nucleotide into the double-stranded DNA from the junction in flap DNA, leaving a nick for ligation. Also involved in the base excision repair (BER) pathway. Acts as a genome stabilization factor that prevents flaps from equilibrating into structurs that lead to duplications and deletions. Also possesses 5'-3' exonuclease activity on nicked or gapped double-stranded DNA.</text>
</comment>
<dbReference type="InterPro" id="IPR019973">
    <property type="entry name" value="Flap_endonuc_arc"/>
</dbReference>
<dbReference type="InterPro" id="IPR008918">
    <property type="entry name" value="HhH2"/>
</dbReference>
<dbReference type="AlphaFoldDB" id="A0AAX4NEM0"/>